<name>A0ABY6HQL8_9ARCH</name>
<dbReference type="Gene3D" id="3.40.50.2300">
    <property type="match status" value="1"/>
</dbReference>
<dbReference type="PANTHER" id="PTHR43228">
    <property type="entry name" value="TWO-COMPONENT RESPONSE REGULATOR"/>
    <property type="match status" value="1"/>
</dbReference>
<gene>
    <name evidence="2" type="ORF">NEF87_000977</name>
</gene>
<dbReference type="EC" id="3.5.1.44" evidence="2"/>
<proteinExistence type="predicted"/>
<dbReference type="InterPro" id="IPR011006">
    <property type="entry name" value="CheY-like_superfamily"/>
</dbReference>
<keyword evidence="3" id="KW-1185">Reference proteome</keyword>
<protein>
    <submittedName>
        <fullName evidence="2">Protein-glutamate methylesterase/protein-glutamine glutaminase</fullName>
        <ecNumber evidence="2">3.5.1.44</ecNumber>
    </submittedName>
</protein>
<evidence type="ECO:0000313" key="2">
    <source>
        <dbReference type="EMBL" id="UYP44692.1"/>
    </source>
</evidence>
<dbReference type="PROSITE" id="PS50110">
    <property type="entry name" value="RESPONSE_REGULATORY"/>
    <property type="match status" value="1"/>
</dbReference>
<evidence type="ECO:0000313" key="3">
    <source>
        <dbReference type="Proteomes" id="UP001208689"/>
    </source>
</evidence>
<dbReference type="InterPro" id="IPR001789">
    <property type="entry name" value="Sig_transdc_resp-reg_receiver"/>
</dbReference>
<evidence type="ECO:0000259" key="1">
    <source>
        <dbReference type="PROSITE" id="PS50110"/>
    </source>
</evidence>
<dbReference type="Proteomes" id="UP001208689">
    <property type="component" value="Chromosome"/>
</dbReference>
<dbReference type="Pfam" id="PF00072">
    <property type="entry name" value="Response_reg"/>
    <property type="match status" value="1"/>
</dbReference>
<sequence length="262" mass="30367">MAAKILIVDDALFMRQLVRNLLKEFEYDVVGEAANGKEAIAKYFELKPDLMICDVVMPEMNGLDAIEAIIKKDPAAKIVMLSALDEQETVINALHNGAKDYLVKPVQKKNFIRTIQRVLAVDDIQNQRNILLEVYSQIFDDLENYIESALSQEILTQISYILRSVEMDNSEDFYYDEKRNRVFLQSKSQIEFSVLNSLLIALTERIKAKVETYIPYAKNIIIEAFRFVYLRNKKMIGTHPIEYPAWLESEVKFVNDVMSYLF</sequence>
<keyword evidence="2" id="KW-0378">Hydrolase</keyword>
<dbReference type="GO" id="GO:0050568">
    <property type="term" value="F:protein-glutamine glutaminase activity"/>
    <property type="evidence" value="ECO:0007669"/>
    <property type="project" value="UniProtKB-EC"/>
</dbReference>
<dbReference type="SUPFAM" id="SSF52172">
    <property type="entry name" value="CheY-like"/>
    <property type="match status" value="1"/>
</dbReference>
<feature type="domain" description="Response regulatory" evidence="1">
    <location>
        <begin position="4"/>
        <end position="119"/>
    </location>
</feature>
<dbReference type="InterPro" id="IPR052048">
    <property type="entry name" value="ST_Response_Regulator"/>
</dbReference>
<reference evidence="2" key="1">
    <citation type="submission" date="2022-09" db="EMBL/GenBank/DDBJ databases">
        <title>Actin cytoskeleton and complex cell architecture in an #Asgard archaeon.</title>
        <authorList>
            <person name="Ponce Toledo R.I."/>
            <person name="Schleper C."/>
            <person name="Rodrigues Oliveira T."/>
            <person name="Wollweber F."/>
            <person name="Xu J."/>
            <person name="Rittmann S."/>
            <person name="Klingl A."/>
            <person name="Pilhofer M."/>
        </authorList>
    </citation>
    <scope>NUCLEOTIDE SEQUENCE</scope>
    <source>
        <strain evidence="2">B-35</strain>
    </source>
</reference>
<organism evidence="2 3">
    <name type="scientific">Candidatus Lokiarchaeum ossiferum</name>
    <dbReference type="NCBI Taxonomy" id="2951803"/>
    <lineage>
        <taxon>Archaea</taxon>
        <taxon>Promethearchaeati</taxon>
        <taxon>Promethearchaeota</taxon>
        <taxon>Promethearchaeia</taxon>
        <taxon>Promethearchaeales</taxon>
        <taxon>Promethearchaeaceae</taxon>
        <taxon>Candidatus Lokiarchaeum</taxon>
    </lineage>
</organism>
<dbReference type="EMBL" id="CP104013">
    <property type="protein sequence ID" value="UYP44692.1"/>
    <property type="molecule type" value="Genomic_DNA"/>
</dbReference>
<dbReference type="PANTHER" id="PTHR43228:SF1">
    <property type="entry name" value="TWO-COMPONENT RESPONSE REGULATOR ARR22"/>
    <property type="match status" value="1"/>
</dbReference>
<dbReference type="SMART" id="SM00448">
    <property type="entry name" value="REC"/>
    <property type="match status" value="1"/>
</dbReference>
<accession>A0ABY6HQL8</accession>